<feature type="transmembrane region" description="Helical" evidence="4">
    <location>
        <begin position="417"/>
        <end position="439"/>
    </location>
</feature>
<feature type="compositionally biased region" description="Basic and acidic residues" evidence="3">
    <location>
        <begin position="11"/>
        <end position="24"/>
    </location>
</feature>
<dbReference type="VEuPathDB" id="FungiDB:AFLA_009911"/>
<dbReference type="SUPFAM" id="SSF103473">
    <property type="entry name" value="MFS general substrate transporter"/>
    <property type="match status" value="1"/>
</dbReference>
<reference evidence="7" key="1">
    <citation type="journal article" date="2021" name="G3 (Bethesda)">
        <title>Chromosome assembled and annotated genome sequence of Aspergillus flavus NRRL 3357.</title>
        <authorList>
            <person name="Skerker J.M."/>
            <person name="Pianalto K.M."/>
            <person name="Mondo S.J."/>
            <person name="Yang K."/>
            <person name="Arkin A.P."/>
            <person name="Keller N.P."/>
            <person name="Grigoriev I.V."/>
            <person name="Louise Glass N.L."/>
        </authorList>
    </citation>
    <scope>NUCLEOTIDE SEQUENCE [LARGE SCALE GENOMIC DNA]</scope>
    <source>
        <strain evidence="7">ATCC 200026 / FGSC A1120 / IAM 13836 / NRRL 3357 / JCM 12722 / SRRC 167</strain>
    </source>
</reference>
<dbReference type="Gene3D" id="1.20.1250.20">
    <property type="entry name" value="MFS general substrate transporter like domains"/>
    <property type="match status" value="1"/>
</dbReference>
<keyword evidence="4" id="KW-0472">Membrane</keyword>
<evidence type="ECO:0000256" key="3">
    <source>
        <dbReference type="SAM" id="MobiDB-lite"/>
    </source>
</evidence>
<dbReference type="PROSITE" id="PS50850">
    <property type="entry name" value="MFS"/>
    <property type="match status" value="1"/>
</dbReference>
<feature type="transmembrane region" description="Helical" evidence="4">
    <location>
        <begin position="387"/>
        <end position="411"/>
    </location>
</feature>
<feature type="transmembrane region" description="Helical" evidence="4">
    <location>
        <begin position="262"/>
        <end position="284"/>
    </location>
</feature>
<dbReference type="PANTHER" id="PTHR11360">
    <property type="entry name" value="MONOCARBOXYLATE TRANSPORTER"/>
    <property type="match status" value="1"/>
</dbReference>
<dbReference type="Proteomes" id="UP000596276">
    <property type="component" value="Chromosome 5"/>
</dbReference>
<keyword evidence="4" id="KW-1133">Transmembrane helix</keyword>
<accession>A0A7U2MJX1</accession>
<evidence type="ECO:0000313" key="6">
    <source>
        <dbReference type="EMBL" id="QRD85101.1"/>
    </source>
</evidence>
<dbReference type="EMBL" id="CP044621">
    <property type="protein sequence ID" value="QRD85101.1"/>
    <property type="molecule type" value="Genomic_DNA"/>
</dbReference>
<feature type="domain" description="Major facilitator superfamily (MFS) profile" evidence="5">
    <location>
        <begin position="41"/>
        <end position="450"/>
    </location>
</feature>
<dbReference type="VEuPathDB" id="FungiDB:F9C07_2260268"/>
<dbReference type="OMA" id="SACVAQT"/>
<gene>
    <name evidence="6" type="ORF">F9C07_2260268</name>
</gene>
<feature type="transmembrane region" description="Helical" evidence="4">
    <location>
        <begin position="328"/>
        <end position="347"/>
    </location>
</feature>
<name>A0A7U2MJX1_ASPFN</name>
<evidence type="ECO:0000259" key="5">
    <source>
        <dbReference type="PROSITE" id="PS50850"/>
    </source>
</evidence>
<comment type="similarity">
    <text evidence="2">Belongs to the major facilitator superfamily. Monocarboxylate porter (TC 2.A.1.13) family.</text>
</comment>
<protein>
    <submittedName>
        <fullName evidence="6">Monocarboxylate transporter</fullName>
    </submittedName>
</protein>
<proteinExistence type="inferred from homology"/>
<comment type="subcellular location">
    <subcellularLocation>
        <location evidence="1">Membrane</location>
        <topology evidence="1">Multi-pass membrane protein</topology>
    </subcellularLocation>
</comment>
<evidence type="ECO:0000256" key="2">
    <source>
        <dbReference type="ARBA" id="ARBA00006727"/>
    </source>
</evidence>
<sequence length="450" mass="48362">MTGTLTGTLSIREKRPPSNEEKAHSPTPAASMEEDVYPRWRPPLVVVGGFLTYFCTYEMNGHLRCADRTGFMNAWGTFQFYYHEVLLAGMSNSTLAWIGALQLFILLISGLVVGPLYDAWGATRIFVPGAVLYVLAIMFASVSSQYYQLILTQGILLGIGTAMLFFPTITAVSQWYGHSRGLALGIVVSGSSLGGICWPLMLERLIRQIGFPWTMRTAGFLCLALLAPSVFLVVSRPRIVREGMDDQDRCPPNVMHNLFKDLLYIAFVIGMFLVQWGMFIPFFFLPTYGSSNGMNTDEANNLVSYLNAGSFVGRIASGYVADVCGRLNVTFGCSAVCAVLVFCLHAITEKGSIIAFSVLYGVFSGGLISLQAACVSQITADTRILGLRIGAMMAACSFAGLTGSPIAGALISHDHGAYGDMINFSGIVLSAGAIVLAGARAMGAPGVKVF</sequence>
<evidence type="ECO:0000256" key="4">
    <source>
        <dbReference type="SAM" id="Phobius"/>
    </source>
</evidence>
<dbReference type="Pfam" id="PF07690">
    <property type="entry name" value="MFS_1"/>
    <property type="match status" value="1"/>
</dbReference>
<feature type="transmembrane region" description="Helical" evidence="4">
    <location>
        <begin position="353"/>
        <end position="375"/>
    </location>
</feature>
<feature type="transmembrane region" description="Helical" evidence="4">
    <location>
        <begin position="149"/>
        <end position="169"/>
    </location>
</feature>
<evidence type="ECO:0000313" key="7">
    <source>
        <dbReference type="Proteomes" id="UP000596276"/>
    </source>
</evidence>
<feature type="transmembrane region" description="Helical" evidence="4">
    <location>
        <begin position="94"/>
        <end position="113"/>
    </location>
</feature>
<dbReference type="InterPro" id="IPR011701">
    <property type="entry name" value="MFS"/>
</dbReference>
<dbReference type="GO" id="GO:0022857">
    <property type="term" value="F:transmembrane transporter activity"/>
    <property type="evidence" value="ECO:0007669"/>
    <property type="project" value="InterPro"/>
</dbReference>
<dbReference type="AlphaFoldDB" id="A0A7U2MJX1"/>
<dbReference type="InterPro" id="IPR020846">
    <property type="entry name" value="MFS_dom"/>
</dbReference>
<dbReference type="GO" id="GO:0016020">
    <property type="term" value="C:membrane"/>
    <property type="evidence" value="ECO:0007669"/>
    <property type="project" value="UniProtKB-SubCell"/>
</dbReference>
<dbReference type="PANTHER" id="PTHR11360:SF177">
    <property type="entry name" value="RIBOFLAVIN TRANSPORTER MCH5"/>
    <property type="match status" value="1"/>
</dbReference>
<keyword evidence="7" id="KW-1185">Reference proteome</keyword>
<feature type="transmembrane region" description="Helical" evidence="4">
    <location>
        <begin position="304"/>
        <end position="321"/>
    </location>
</feature>
<feature type="region of interest" description="Disordered" evidence="3">
    <location>
        <begin position="1"/>
        <end position="30"/>
    </location>
</feature>
<keyword evidence="4" id="KW-0812">Transmembrane</keyword>
<feature type="transmembrane region" description="Helical" evidence="4">
    <location>
        <begin position="213"/>
        <end position="234"/>
    </location>
</feature>
<evidence type="ECO:0000256" key="1">
    <source>
        <dbReference type="ARBA" id="ARBA00004141"/>
    </source>
</evidence>
<dbReference type="InterPro" id="IPR050327">
    <property type="entry name" value="Proton-linked_MCT"/>
</dbReference>
<feature type="transmembrane region" description="Helical" evidence="4">
    <location>
        <begin position="181"/>
        <end position="201"/>
    </location>
</feature>
<dbReference type="InterPro" id="IPR036259">
    <property type="entry name" value="MFS_trans_sf"/>
</dbReference>
<feature type="transmembrane region" description="Helical" evidence="4">
    <location>
        <begin position="125"/>
        <end position="143"/>
    </location>
</feature>
<organism evidence="6 7">
    <name type="scientific">Aspergillus flavus (strain ATCC 200026 / FGSC A1120 / IAM 13836 / NRRL 3357 / JCM 12722 / SRRC 167)</name>
    <dbReference type="NCBI Taxonomy" id="332952"/>
    <lineage>
        <taxon>Eukaryota</taxon>
        <taxon>Fungi</taxon>
        <taxon>Dikarya</taxon>
        <taxon>Ascomycota</taxon>
        <taxon>Pezizomycotina</taxon>
        <taxon>Eurotiomycetes</taxon>
        <taxon>Eurotiomycetidae</taxon>
        <taxon>Eurotiales</taxon>
        <taxon>Aspergillaceae</taxon>
        <taxon>Aspergillus</taxon>
        <taxon>Aspergillus subgen. Circumdati</taxon>
    </lineage>
</organism>